<dbReference type="GO" id="GO:0005737">
    <property type="term" value="C:cytoplasm"/>
    <property type="evidence" value="ECO:0007669"/>
    <property type="project" value="InterPro"/>
</dbReference>
<evidence type="ECO:0000256" key="1">
    <source>
        <dbReference type="ARBA" id="ARBA00004613"/>
    </source>
</evidence>
<comment type="subcellular location">
    <subcellularLocation>
        <location evidence="1">Secreted</location>
    </subcellularLocation>
</comment>
<dbReference type="InterPro" id="IPR003284">
    <property type="entry name" value="Sal_SpvB"/>
</dbReference>
<evidence type="ECO:0000259" key="4">
    <source>
        <dbReference type="Pfam" id="PF12255"/>
    </source>
</evidence>
<comment type="caution">
    <text evidence="6">The sequence shown here is derived from an EMBL/GenBank/DDBJ whole genome shotgun (WGS) entry which is preliminary data.</text>
</comment>
<dbReference type="SUPFAM" id="SSF69318">
    <property type="entry name" value="Integrin alpha N-terminal domain"/>
    <property type="match status" value="1"/>
</dbReference>
<organism evidence="6">
    <name type="scientific">Xenorhabdus szentirmaii</name>
    <dbReference type="NCBI Taxonomy" id="290112"/>
    <lineage>
        <taxon>Bacteria</taxon>
        <taxon>Pseudomonadati</taxon>
        <taxon>Pseudomonadota</taxon>
        <taxon>Gammaproteobacteria</taxon>
        <taxon>Enterobacterales</taxon>
        <taxon>Morganellaceae</taxon>
        <taxon>Xenorhabdus</taxon>
    </lineage>
</organism>
<keyword evidence="2" id="KW-0964">Secreted</keyword>
<dbReference type="Pfam" id="PF03534">
    <property type="entry name" value="SpvB"/>
    <property type="match status" value="1"/>
</dbReference>
<dbReference type="InterPro" id="IPR028994">
    <property type="entry name" value="Integrin_alpha_N"/>
</dbReference>
<dbReference type="Proteomes" id="UP001193920">
    <property type="component" value="Unassembled WGS sequence"/>
</dbReference>
<dbReference type="Pfam" id="PF12256">
    <property type="entry name" value="TcdB_toxin_midN"/>
    <property type="match status" value="1"/>
</dbReference>
<gene>
    <name evidence="6" type="ORF">ID854_20820</name>
</gene>
<dbReference type="PRINTS" id="PR01341">
    <property type="entry name" value="SALSPVBPROT"/>
</dbReference>
<sequence length="1493" mass="167055">MQGSTPLKLEVPSLPSGGGSLKGMGEAFNAVGAEGVASFSLPLPVSVGRGLVPVLSLNYSSAAGNGPFGMGWQCGAGFISLRTAKGVPRYTGQDKYTGQDEYLGPDGEVLGIVPDSQGQPEQRTATSLLGTVLAQPHTVTRYQPRVAEKIVRLEHWQPQQGGKKEAAFWVLFTADGLMHLFGKHHHARIADPQDETRIARWLIEETVTHTGEHIYYHYRAEDDLGCDENELAQHSGVTAQRYLAKVSYGNIQPETAFLAVKSGIPADNDWLFHLVFDYGERSSSLNVIPEFNVPGKWLCRPDSFSRYEYGFEIRTRRLCRQILMFHQLNALAGEHVAEETPALVSRLILDYDLNNKVSLLQTARRLAHEADGTPVMMSPLEMDYQRVNHGVALNWQAMPQLEKLNTLQPYQMVDLYGEGISGVLYQDVRKAWWYRAPVRDTTAEGTEETNAVTYEEAKPLPHIPVQQESAMLLDINGDGRLDWVITATGLRGYHTMTPEGEWTPFIPLSAVPMEYFHPQAKMTDIDGAGLPDLALIGPNSVRVWSNNRTGWDSAQDVIHLSDMPLPVPGRNECHLVAFSDMTGSGQSHLVEVTADSVRYWPNLGHGKFGEPLMMTGFRISGETFNPDRLYMVDIDGSGTTDFLYARNTHLELYTNESGNRFAEPQRIDLPDGVSFDNTCRLQVADTQGLGTASIILTVPHMNVQHWRLDMTTFKPWLLNTVNNNMGTETTLCYRSSAQFWLDEKLQASESGITAVSYLPFPVHVLWRTEVLDEISGNRLSSHYNYSHGTWDGLEREFRGFGRVTQTDIDSRSSATQGVQAEPPAASRTVNWYGTGVREVDILLPGEYWLGDQQAFPHFTPRFTRYDEKSGDDIAVIPKEQEEYWLLRALKGQRLRSELYGDDDSILAGTPYSVDESRPQVRLLPVMASDVPAVLVSVAESRQYRYERVATDPQCSQKIVLKSDALGFPQDNLEIAYPRRPQPELSPYPDTLPETLFASSYDEQQMCLRLTRQRSSYHHLNDDDTWITGLMDASRSDARIYHADKVPDGGFSLEWFSATSAGALLLPDAAADYLGHQRVAYTGPEERPAIPPLVAYIETAEFDERSLAAFRGVMDEQELTKQLKDAGWNTANVPFSEHADFSVWAGQKEFTEYAGADGFYRPLVQRETKLTGKTTVTWDSHYCVVTATEDAAGLRMQAHYDYRFMVADNTTDINDNHHTATFDALGRVTSFRFWGTENGEEQGYTPQENETTPFIVPTTVDDALALKPGIPVAGLMVYAPLSWMVQASFSNYGDGELYGELKSAGIITEDGYLLSLAFRRWQQNNPAAAMPAQANSQNPPHILSVITDRYDSDPEQQLRQTVTFSDGFGRTLQTAVRHENGEAWVRDEHGAIVADSHGMPETAMTDFRWAVSGRTEYDGKGQALRTYQPYFLNSWQYVRDDSARQDLYADTHCYDPLGREYQVITAKGGLRRALFTPWFVVNEDENDTAGEMTA</sequence>
<protein>
    <submittedName>
        <fullName evidence="6">Virulence protein</fullName>
    </submittedName>
</protein>
<reference evidence="6" key="2">
    <citation type="journal article" date="2024" name="Toxins">
        <title>Genome Sequence Analysis of Native Xenorhabdus Strains Isolated from Entomopathogenic Nematodes in Argentina.</title>
        <authorList>
            <person name="Palma L."/>
            <person name="Frizzo L."/>
            <person name="Kaiser S."/>
            <person name="Berry C."/>
            <person name="Caballero P."/>
            <person name="Bode H.B."/>
            <person name="Del Valle E.E."/>
        </authorList>
    </citation>
    <scope>NUCLEOTIDE SEQUENCE</scope>
    <source>
        <strain evidence="6">M</strain>
    </source>
</reference>
<dbReference type="InterPro" id="IPR022045">
    <property type="entry name" value="TcdB_toxin_mid/N"/>
</dbReference>
<evidence type="ECO:0000259" key="5">
    <source>
        <dbReference type="Pfam" id="PF12256"/>
    </source>
</evidence>
<dbReference type="Pfam" id="PF12255">
    <property type="entry name" value="TcdB_toxin_midC"/>
    <property type="match status" value="1"/>
</dbReference>
<dbReference type="RefSeq" id="WP_323869773.1">
    <property type="nucleotide sequence ID" value="NZ_JACXBF010000534.1"/>
</dbReference>
<keyword evidence="3" id="KW-0843">Virulence</keyword>
<evidence type="ECO:0000256" key="2">
    <source>
        <dbReference type="ARBA" id="ARBA00022525"/>
    </source>
</evidence>
<feature type="domain" description="Insecticide toxin TcdB middle/C-terminal" evidence="4">
    <location>
        <begin position="884"/>
        <end position="1029"/>
    </location>
</feature>
<feature type="domain" description="Insecticide toxin TcdB middle/N-terminal" evidence="5">
    <location>
        <begin position="670"/>
        <end position="815"/>
    </location>
</feature>
<dbReference type="InterPro" id="IPR022044">
    <property type="entry name" value="TcdB_toxin_mid/C"/>
</dbReference>
<accession>A0AAW3Z304</accession>
<reference evidence="6" key="1">
    <citation type="submission" date="2020-09" db="EMBL/GenBank/DDBJ databases">
        <authorList>
            <person name="Palma L."/>
            <person name="Caballero P."/>
            <person name="Berry C."/>
            <person name="Del Valle E."/>
        </authorList>
    </citation>
    <scope>NUCLEOTIDE SEQUENCE</scope>
    <source>
        <strain evidence="6">M</strain>
    </source>
</reference>
<proteinExistence type="predicted"/>
<evidence type="ECO:0000256" key="3">
    <source>
        <dbReference type="ARBA" id="ARBA00023026"/>
    </source>
</evidence>
<evidence type="ECO:0000313" key="6">
    <source>
        <dbReference type="EMBL" id="MBD2802818.1"/>
    </source>
</evidence>
<name>A0AAW3Z304_9GAMM</name>
<dbReference type="GO" id="GO:0005576">
    <property type="term" value="C:extracellular region"/>
    <property type="evidence" value="ECO:0007669"/>
    <property type="project" value="UniProtKB-SubCell"/>
</dbReference>
<dbReference type="EMBL" id="JACXBF010000534">
    <property type="protein sequence ID" value="MBD2802818.1"/>
    <property type="molecule type" value="Genomic_DNA"/>
</dbReference>